<comment type="caution">
    <text evidence="2">The sequence shown here is derived from an EMBL/GenBank/DDBJ whole genome shotgun (WGS) entry which is preliminary data.</text>
</comment>
<dbReference type="Proteomes" id="UP000652761">
    <property type="component" value="Unassembled WGS sequence"/>
</dbReference>
<evidence type="ECO:0000313" key="3">
    <source>
        <dbReference type="Proteomes" id="UP000652761"/>
    </source>
</evidence>
<accession>A0A843XIJ0</accession>
<feature type="compositionally biased region" description="Basic and acidic residues" evidence="1">
    <location>
        <begin position="1"/>
        <end position="16"/>
    </location>
</feature>
<dbReference type="EMBL" id="NMUH01008936">
    <property type="protein sequence ID" value="MQM19468.1"/>
    <property type="molecule type" value="Genomic_DNA"/>
</dbReference>
<organism evidence="2 3">
    <name type="scientific">Colocasia esculenta</name>
    <name type="common">Wild taro</name>
    <name type="synonym">Arum esculentum</name>
    <dbReference type="NCBI Taxonomy" id="4460"/>
    <lineage>
        <taxon>Eukaryota</taxon>
        <taxon>Viridiplantae</taxon>
        <taxon>Streptophyta</taxon>
        <taxon>Embryophyta</taxon>
        <taxon>Tracheophyta</taxon>
        <taxon>Spermatophyta</taxon>
        <taxon>Magnoliopsida</taxon>
        <taxon>Liliopsida</taxon>
        <taxon>Araceae</taxon>
        <taxon>Aroideae</taxon>
        <taxon>Colocasieae</taxon>
        <taxon>Colocasia</taxon>
    </lineage>
</organism>
<proteinExistence type="predicted"/>
<evidence type="ECO:0000313" key="2">
    <source>
        <dbReference type="EMBL" id="MQM19468.1"/>
    </source>
</evidence>
<sequence length="154" mass="16895">MDRSQSMIDREERLRMSNEGGDGPSQIPIMGGQDRSRLSEYQFLHQGPMDNWQSHTANRGQSLPEYNRFHPSLGAGVTWPGAEKFATAPLAHERDLDSLFIEGAALGEDTYIPSSGVIPLDLDIDEDIAENIDDEPISFDGSCGTESPIECGGR</sequence>
<dbReference type="AlphaFoldDB" id="A0A843XIJ0"/>
<evidence type="ECO:0000256" key="1">
    <source>
        <dbReference type="SAM" id="MobiDB-lite"/>
    </source>
</evidence>
<feature type="region of interest" description="Disordered" evidence="1">
    <location>
        <begin position="1"/>
        <end position="33"/>
    </location>
</feature>
<gene>
    <name evidence="2" type="ORF">Taro_052471</name>
</gene>
<protein>
    <submittedName>
        <fullName evidence="2">Uncharacterized protein</fullName>
    </submittedName>
</protein>
<reference evidence="2" key="1">
    <citation type="submission" date="2017-07" db="EMBL/GenBank/DDBJ databases">
        <title>Taro Niue Genome Assembly and Annotation.</title>
        <authorList>
            <person name="Atibalentja N."/>
            <person name="Keating K."/>
            <person name="Fields C.J."/>
        </authorList>
    </citation>
    <scope>NUCLEOTIDE SEQUENCE</scope>
    <source>
        <strain evidence="2">Niue_2</strain>
        <tissue evidence="2">Leaf</tissue>
    </source>
</reference>
<feature type="region of interest" description="Disordered" evidence="1">
    <location>
        <begin position="135"/>
        <end position="154"/>
    </location>
</feature>
<keyword evidence="3" id="KW-1185">Reference proteome</keyword>
<name>A0A843XIJ0_COLES</name>